<comment type="cofactor">
    <cofactor evidence="1">
        <name>heme</name>
        <dbReference type="ChEBI" id="CHEBI:30413"/>
    </cofactor>
</comment>
<dbReference type="SUPFAM" id="SSF48264">
    <property type="entry name" value="Cytochrome P450"/>
    <property type="match status" value="1"/>
</dbReference>
<evidence type="ECO:0000256" key="4">
    <source>
        <dbReference type="ARBA" id="ARBA00022617"/>
    </source>
</evidence>
<dbReference type="GO" id="GO:0005506">
    <property type="term" value="F:iron ion binding"/>
    <property type="evidence" value="ECO:0007669"/>
    <property type="project" value="InterPro"/>
</dbReference>
<dbReference type="Proteomes" id="UP001383192">
    <property type="component" value="Unassembled WGS sequence"/>
</dbReference>
<keyword evidence="10" id="KW-1185">Reference proteome</keyword>
<dbReference type="InterPro" id="IPR002401">
    <property type="entry name" value="Cyt_P450_E_grp-I"/>
</dbReference>
<keyword evidence="4" id="KW-0349">Heme</keyword>
<evidence type="ECO:0000256" key="5">
    <source>
        <dbReference type="ARBA" id="ARBA00022723"/>
    </source>
</evidence>
<dbReference type="AlphaFoldDB" id="A0AAW0DZI9"/>
<evidence type="ECO:0000256" key="1">
    <source>
        <dbReference type="ARBA" id="ARBA00001971"/>
    </source>
</evidence>
<comment type="pathway">
    <text evidence="2">Secondary metabolite biosynthesis.</text>
</comment>
<gene>
    <name evidence="9" type="ORF">VNI00_002844</name>
</gene>
<dbReference type="InterPro" id="IPR001128">
    <property type="entry name" value="Cyt_P450"/>
</dbReference>
<evidence type="ECO:0000256" key="7">
    <source>
        <dbReference type="ARBA" id="ARBA00023004"/>
    </source>
</evidence>
<accession>A0AAW0DZI9</accession>
<reference evidence="9 10" key="1">
    <citation type="submission" date="2024-01" db="EMBL/GenBank/DDBJ databases">
        <title>A draft genome for a cacao thread blight-causing isolate of Paramarasmius palmivorus.</title>
        <authorList>
            <person name="Baruah I.K."/>
            <person name="Bukari Y."/>
            <person name="Amoako-Attah I."/>
            <person name="Meinhardt L.W."/>
            <person name="Bailey B.A."/>
            <person name="Cohen S.P."/>
        </authorList>
    </citation>
    <scope>NUCLEOTIDE SEQUENCE [LARGE SCALE GENOMIC DNA]</scope>
    <source>
        <strain evidence="9 10">GH-12</strain>
    </source>
</reference>
<evidence type="ECO:0000256" key="6">
    <source>
        <dbReference type="ARBA" id="ARBA00023002"/>
    </source>
</evidence>
<keyword evidence="6" id="KW-0560">Oxidoreductase</keyword>
<dbReference type="GO" id="GO:0004497">
    <property type="term" value="F:monooxygenase activity"/>
    <property type="evidence" value="ECO:0007669"/>
    <property type="project" value="UniProtKB-KW"/>
</dbReference>
<keyword evidence="7" id="KW-0408">Iron</keyword>
<dbReference type="GO" id="GO:0020037">
    <property type="term" value="F:heme binding"/>
    <property type="evidence" value="ECO:0007669"/>
    <property type="project" value="InterPro"/>
</dbReference>
<comment type="caution">
    <text evidence="9">The sequence shown here is derived from an EMBL/GenBank/DDBJ whole genome shotgun (WGS) entry which is preliminary data.</text>
</comment>
<dbReference type="GO" id="GO:0016705">
    <property type="term" value="F:oxidoreductase activity, acting on paired donors, with incorporation or reduction of molecular oxygen"/>
    <property type="evidence" value="ECO:0007669"/>
    <property type="project" value="InterPro"/>
</dbReference>
<evidence type="ECO:0000313" key="9">
    <source>
        <dbReference type="EMBL" id="KAK7056291.1"/>
    </source>
</evidence>
<dbReference type="InterPro" id="IPR036396">
    <property type="entry name" value="Cyt_P450_sf"/>
</dbReference>
<keyword evidence="8" id="KW-0503">Monooxygenase</keyword>
<dbReference type="PANTHER" id="PTHR46300:SF7">
    <property type="entry name" value="P450, PUTATIVE (EUROFUNG)-RELATED"/>
    <property type="match status" value="1"/>
</dbReference>
<dbReference type="PANTHER" id="PTHR46300">
    <property type="entry name" value="P450, PUTATIVE (EUROFUNG)-RELATED-RELATED"/>
    <property type="match status" value="1"/>
</dbReference>
<protein>
    <recommendedName>
        <fullName evidence="11">Cytochrome P450</fullName>
    </recommendedName>
</protein>
<organism evidence="9 10">
    <name type="scientific">Paramarasmius palmivorus</name>
    <dbReference type="NCBI Taxonomy" id="297713"/>
    <lineage>
        <taxon>Eukaryota</taxon>
        <taxon>Fungi</taxon>
        <taxon>Dikarya</taxon>
        <taxon>Basidiomycota</taxon>
        <taxon>Agaricomycotina</taxon>
        <taxon>Agaricomycetes</taxon>
        <taxon>Agaricomycetidae</taxon>
        <taxon>Agaricales</taxon>
        <taxon>Marasmiineae</taxon>
        <taxon>Marasmiaceae</taxon>
        <taxon>Paramarasmius</taxon>
    </lineage>
</organism>
<evidence type="ECO:0000256" key="8">
    <source>
        <dbReference type="ARBA" id="ARBA00023033"/>
    </source>
</evidence>
<keyword evidence="5" id="KW-0479">Metal-binding</keyword>
<comment type="similarity">
    <text evidence="3">Belongs to the cytochrome P450 family.</text>
</comment>
<dbReference type="EMBL" id="JAYKXP010000007">
    <property type="protein sequence ID" value="KAK7056291.1"/>
    <property type="molecule type" value="Genomic_DNA"/>
</dbReference>
<dbReference type="Gene3D" id="1.10.630.10">
    <property type="entry name" value="Cytochrome P450"/>
    <property type="match status" value="1"/>
</dbReference>
<dbReference type="InterPro" id="IPR050364">
    <property type="entry name" value="Cytochrome_P450_fung"/>
</dbReference>
<name>A0AAW0DZI9_9AGAR</name>
<evidence type="ECO:0000256" key="3">
    <source>
        <dbReference type="ARBA" id="ARBA00010617"/>
    </source>
</evidence>
<proteinExistence type="inferred from homology"/>
<evidence type="ECO:0000313" key="10">
    <source>
        <dbReference type="Proteomes" id="UP001383192"/>
    </source>
</evidence>
<sequence length="371" mass="41410">MELLQVSALFLLVLYVIYVARRGRMYLPPGPSGFPIIGNLFDVGIREEWITYKAISDRYNSDIICLNILGSPVVVLNSLETVQELFEKRSALYADRPRFTMLNELCGMNFHFAFMSYGDRWKEHRKLFKQQFQPPATEQFKPCILSATRTLLHRLLDSEEHSAFDSHLRHMTITIVLGVGYGMDVLQTNDPYVAIGEKALQAMAASGNSTQFLVDQLPMLKYLPGWFPGCSFQTLAKDWRLAVLALPRAPMEYVHKAIVNGTSKPCVATNVLSAMESLEADGKRDGGQEDVLRNMLGATYAASTDTTVSAIESFILAMVQNPDILKKGQAAVDKVAGNERLPDFTDRGSMPFVDAILKETLRRLESGNTAL</sequence>
<dbReference type="Pfam" id="PF00067">
    <property type="entry name" value="p450"/>
    <property type="match status" value="1"/>
</dbReference>
<dbReference type="PRINTS" id="PR00463">
    <property type="entry name" value="EP450I"/>
</dbReference>
<evidence type="ECO:0008006" key="11">
    <source>
        <dbReference type="Google" id="ProtNLM"/>
    </source>
</evidence>
<evidence type="ECO:0000256" key="2">
    <source>
        <dbReference type="ARBA" id="ARBA00005179"/>
    </source>
</evidence>